<dbReference type="AlphaFoldDB" id="A0A1H1F7P4"/>
<accession>A0A1H1F7P4</accession>
<dbReference type="Pfam" id="PF02367">
    <property type="entry name" value="TsaE"/>
    <property type="match status" value="1"/>
</dbReference>
<dbReference type="PANTHER" id="PTHR33540:SF2">
    <property type="entry name" value="TRNA THREONYLCARBAMOYLADENOSINE BIOSYNTHESIS PROTEIN TSAE"/>
    <property type="match status" value="1"/>
</dbReference>
<keyword evidence="14" id="KW-1185">Reference proteome</keyword>
<evidence type="ECO:0000256" key="4">
    <source>
        <dbReference type="ARBA" id="ARBA00022490"/>
    </source>
</evidence>
<evidence type="ECO:0000256" key="8">
    <source>
        <dbReference type="ARBA" id="ARBA00022840"/>
    </source>
</evidence>
<keyword evidence="5" id="KW-0819">tRNA processing</keyword>
<dbReference type="Gene3D" id="3.40.50.300">
    <property type="entry name" value="P-loop containing nucleotide triphosphate hydrolases"/>
    <property type="match status" value="1"/>
</dbReference>
<keyword evidence="8" id="KW-0067">ATP-binding</keyword>
<keyword evidence="9" id="KW-0460">Magnesium</keyword>
<dbReference type="GO" id="GO:0046872">
    <property type="term" value="F:metal ion binding"/>
    <property type="evidence" value="ECO:0007669"/>
    <property type="project" value="UniProtKB-KW"/>
</dbReference>
<dbReference type="GO" id="GO:0005737">
    <property type="term" value="C:cytoplasm"/>
    <property type="evidence" value="ECO:0007669"/>
    <property type="project" value="UniProtKB-SubCell"/>
</dbReference>
<dbReference type="Proteomes" id="UP000181917">
    <property type="component" value="Unassembled WGS sequence"/>
</dbReference>
<feature type="region of interest" description="Disordered" evidence="12">
    <location>
        <begin position="146"/>
        <end position="197"/>
    </location>
</feature>
<evidence type="ECO:0000256" key="1">
    <source>
        <dbReference type="ARBA" id="ARBA00004496"/>
    </source>
</evidence>
<organism evidence="13 14">
    <name type="scientific">Crystallibacter crystallopoietes</name>
    <dbReference type="NCBI Taxonomy" id="37928"/>
    <lineage>
        <taxon>Bacteria</taxon>
        <taxon>Bacillati</taxon>
        <taxon>Actinomycetota</taxon>
        <taxon>Actinomycetes</taxon>
        <taxon>Micrococcales</taxon>
        <taxon>Micrococcaceae</taxon>
        <taxon>Crystallibacter</taxon>
    </lineage>
</organism>
<evidence type="ECO:0000256" key="12">
    <source>
        <dbReference type="SAM" id="MobiDB-lite"/>
    </source>
</evidence>
<evidence type="ECO:0000256" key="9">
    <source>
        <dbReference type="ARBA" id="ARBA00022842"/>
    </source>
</evidence>
<dbReference type="GO" id="GO:0002949">
    <property type="term" value="P:tRNA threonylcarbamoyladenosine modification"/>
    <property type="evidence" value="ECO:0007669"/>
    <property type="project" value="InterPro"/>
</dbReference>
<feature type="compositionally biased region" description="Polar residues" evidence="12">
    <location>
        <begin position="170"/>
        <end position="181"/>
    </location>
</feature>
<protein>
    <recommendedName>
        <fullName evidence="3">tRNA threonylcarbamoyladenosine biosynthesis protein TsaE</fullName>
    </recommendedName>
    <alternativeName>
        <fullName evidence="11">t(6)A37 threonylcarbamoyladenosine biosynthesis protein TsaE</fullName>
    </alternativeName>
</protein>
<sequence length="220" mass="22692">MTDPEEPTPVWAAEYSVASAEETQTLAARIGAELQAGDLIVLTGELGAGKTTFTQGLGEGMGVRPGIISPTFVLVRVHPSLGDGPDLVHVDAYRLESAGEIDDIDLENTMDSAVTVVEWGRDRVEHLAESRLDITLVRATGADLAAGGTHTANTGSTGSTANTGSTPSTVNSANSAGSTDTAEAGGSPAVVLDFDEPDDAEDRQIRIAAYGPRWAGGNPF</sequence>
<comment type="subcellular location">
    <subcellularLocation>
        <location evidence="1">Cytoplasm</location>
    </subcellularLocation>
</comment>
<evidence type="ECO:0000256" key="5">
    <source>
        <dbReference type="ARBA" id="ARBA00022694"/>
    </source>
</evidence>
<evidence type="ECO:0000256" key="3">
    <source>
        <dbReference type="ARBA" id="ARBA00019010"/>
    </source>
</evidence>
<gene>
    <name evidence="13" type="ORF">SAMN04489742_3276</name>
</gene>
<dbReference type="SUPFAM" id="SSF52540">
    <property type="entry name" value="P-loop containing nucleoside triphosphate hydrolases"/>
    <property type="match status" value="1"/>
</dbReference>
<evidence type="ECO:0000313" key="14">
    <source>
        <dbReference type="Proteomes" id="UP000181917"/>
    </source>
</evidence>
<dbReference type="InterPro" id="IPR027417">
    <property type="entry name" value="P-loop_NTPase"/>
</dbReference>
<keyword evidence="7" id="KW-0547">Nucleotide-binding</keyword>
<dbReference type="PANTHER" id="PTHR33540">
    <property type="entry name" value="TRNA THREONYLCARBAMOYLADENOSINE BIOSYNTHESIS PROTEIN TSAE"/>
    <property type="match status" value="1"/>
</dbReference>
<dbReference type="RefSeq" id="WP_083339789.1">
    <property type="nucleotide sequence ID" value="NZ_CP018863.1"/>
</dbReference>
<dbReference type="NCBIfam" id="TIGR00150">
    <property type="entry name" value="T6A_YjeE"/>
    <property type="match status" value="1"/>
</dbReference>
<dbReference type="GO" id="GO:0005524">
    <property type="term" value="F:ATP binding"/>
    <property type="evidence" value="ECO:0007669"/>
    <property type="project" value="UniProtKB-KW"/>
</dbReference>
<comment type="function">
    <text evidence="10">Required for the formation of a threonylcarbamoyl group on adenosine at position 37 (t(6)A37) in tRNAs that read codons beginning with adenine. Is involved in the transfer of the threonylcarbamoyl moiety of threonylcarbamoyl-AMP (TC-AMP) to the N6 group of A37, together with TsaD and TsaB. TsaE seems to play an indirect role in the t(6)A biosynthesis pathway, possibly in regulating the core enzymatic function of TsaD.</text>
</comment>
<evidence type="ECO:0000256" key="7">
    <source>
        <dbReference type="ARBA" id="ARBA00022741"/>
    </source>
</evidence>
<evidence type="ECO:0000256" key="2">
    <source>
        <dbReference type="ARBA" id="ARBA00007599"/>
    </source>
</evidence>
<dbReference type="STRING" id="37928.SAMN04489742_3276"/>
<dbReference type="EMBL" id="FNKH01000002">
    <property type="protein sequence ID" value="SDQ96446.1"/>
    <property type="molecule type" value="Genomic_DNA"/>
</dbReference>
<evidence type="ECO:0000256" key="6">
    <source>
        <dbReference type="ARBA" id="ARBA00022723"/>
    </source>
</evidence>
<keyword evidence="4" id="KW-0963">Cytoplasm</keyword>
<evidence type="ECO:0000256" key="10">
    <source>
        <dbReference type="ARBA" id="ARBA00024908"/>
    </source>
</evidence>
<keyword evidence="6" id="KW-0479">Metal-binding</keyword>
<evidence type="ECO:0000256" key="11">
    <source>
        <dbReference type="ARBA" id="ARBA00032441"/>
    </source>
</evidence>
<evidence type="ECO:0000313" key="13">
    <source>
        <dbReference type="EMBL" id="SDQ96446.1"/>
    </source>
</evidence>
<proteinExistence type="inferred from homology"/>
<comment type="similarity">
    <text evidence="2">Belongs to the TsaE family.</text>
</comment>
<dbReference type="InterPro" id="IPR003442">
    <property type="entry name" value="T6A_TsaE"/>
</dbReference>
<name>A0A1H1F7P4_9MICC</name>
<reference evidence="13 14" key="1">
    <citation type="submission" date="2016-10" db="EMBL/GenBank/DDBJ databases">
        <authorList>
            <person name="de Groot N.N."/>
        </authorList>
    </citation>
    <scope>NUCLEOTIDE SEQUENCE [LARGE SCALE GENOMIC DNA]</scope>
    <source>
        <strain evidence="13 14">DSM 20117</strain>
    </source>
</reference>
<feature type="compositionally biased region" description="Low complexity" evidence="12">
    <location>
        <begin position="146"/>
        <end position="169"/>
    </location>
</feature>